<evidence type="ECO:0000313" key="4">
    <source>
        <dbReference type="EMBL" id="GHA54993.1"/>
    </source>
</evidence>
<dbReference type="InterPro" id="IPR050557">
    <property type="entry name" value="RTX_toxin/Mannuronan_C5-epim"/>
</dbReference>
<dbReference type="PRINTS" id="PR00313">
    <property type="entry name" value="CABNDNGRPT"/>
</dbReference>
<evidence type="ECO:0000256" key="2">
    <source>
        <dbReference type="ARBA" id="ARBA00022525"/>
    </source>
</evidence>
<evidence type="ECO:0000256" key="3">
    <source>
        <dbReference type="SAM" id="MobiDB-lite"/>
    </source>
</evidence>
<dbReference type="Gene3D" id="2.150.10.10">
    <property type="entry name" value="Serralysin-like metalloprotease, C-terminal"/>
    <property type="match status" value="3"/>
</dbReference>
<organism evidence="4 5">
    <name type="scientific">Paramylibacter ulvae</name>
    <dbReference type="NCBI Taxonomy" id="1651968"/>
    <lineage>
        <taxon>Bacteria</taxon>
        <taxon>Pseudomonadati</taxon>
        <taxon>Pseudomonadota</taxon>
        <taxon>Alphaproteobacteria</taxon>
        <taxon>Rhodobacterales</taxon>
        <taxon>Paracoccaceae</taxon>
        <taxon>Paramylibacter</taxon>
    </lineage>
</organism>
<evidence type="ECO:0000313" key="5">
    <source>
        <dbReference type="Proteomes" id="UP000634455"/>
    </source>
</evidence>
<comment type="caution">
    <text evidence="4">The sequence shown here is derived from an EMBL/GenBank/DDBJ whole genome shotgun (WGS) entry which is preliminary data.</text>
</comment>
<dbReference type="Proteomes" id="UP000634455">
    <property type="component" value="Unassembled WGS sequence"/>
</dbReference>
<proteinExistence type="predicted"/>
<dbReference type="InterPro" id="IPR011049">
    <property type="entry name" value="Serralysin-like_metalloprot_C"/>
</dbReference>
<dbReference type="PROSITE" id="PS00330">
    <property type="entry name" value="HEMOLYSIN_CALCIUM"/>
    <property type="match status" value="2"/>
</dbReference>
<feature type="region of interest" description="Disordered" evidence="3">
    <location>
        <begin position="206"/>
        <end position="228"/>
    </location>
</feature>
<keyword evidence="5" id="KW-1185">Reference proteome</keyword>
<name>A0ABQ3D2X0_9RHOB</name>
<comment type="subcellular location">
    <subcellularLocation>
        <location evidence="1">Secreted</location>
    </subcellularLocation>
</comment>
<dbReference type="SUPFAM" id="SSF51120">
    <property type="entry name" value="beta-Roll"/>
    <property type="match status" value="1"/>
</dbReference>
<sequence length="378" mass="40417">MTITFHSTNAGFYTLGVTEMAMSPALFLQTDQNVTGQFVALDDQSHWQNIESLGNTSFFARADNIGALPHGYLGQLASINLQSVTLYRQEHGQDIAIGQLTFDNMIAVQATYETIGNHAQNGWVVDVAPSIMQIASQQGFTFLGGRGADIFDLNYEPLYYRETNEIRLRGGDDFANGSSGNDRIFGGRGDDVLIDNAGQNHLFGGAGDDDITFGNQSDGNRGRGGAGDDVIVSGHGNDALFGGSGDDDIFAGNGDDILRGGTGDDTIQGDDGVDRIFGGSGDDLINAGSGHDLLVGGTGHDTFVFYQNTDGHDVIRDFDADADMIALPDLIDGFDELQFTQQRNGTLITIADEDFSIKLRGVDADNITADDFIFADFC</sequence>
<protein>
    <submittedName>
        <fullName evidence="4">Uncharacterized protein</fullName>
    </submittedName>
</protein>
<dbReference type="PANTHER" id="PTHR38340:SF1">
    <property type="entry name" value="S-LAYER PROTEIN"/>
    <property type="match status" value="1"/>
</dbReference>
<dbReference type="RefSeq" id="WP_189640681.1">
    <property type="nucleotide sequence ID" value="NZ_BMZF01000005.1"/>
</dbReference>
<accession>A0ABQ3D2X0</accession>
<dbReference type="InterPro" id="IPR001343">
    <property type="entry name" value="Hemolysn_Ca-bd"/>
</dbReference>
<dbReference type="PANTHER" id="PTHR38340">
    <property type="entry name" value="S-LAYER PROTEIN"/>
    <property type="match status" value="1"/>
</dbReference>
<dbReference type="InterPro" id="IPR018511">
    <property type="entry name" value="Hemolysin-typ_Ca-bd_CS"/>
</dbReference>
<gene>
    <name evidence="4" type="ORF">GCM10008927_21040</name>
</gene>
<dbReference type="EMBL" id="BMZF01000005">
    <property type="protein sequence ID" value="GHA54993.1"/>
    <property type="molecule type" value="Genomic_DNA"/>
</dbReference>
<keyword evidence="2" id="KW-0964">Secreted</keyword>
<evidence type="ECO:0000256" key="1">
    <source>
        <dbReference type="ARBA" id="ARBA00004613"/>
    </source>
</evidence>
<reference evidence="5" key="1">
    <citation type="journal article" date="2019" name="Int. J. Syst. Evol. Microbiol.">
        <title>The Global Catalogue of Microorganisms (GCM) 10K type strain sequencing project: providing services to taxonomists for standard genome sequencing and annotation.</title>
        <authorList>
            <consortium name="The Broad Institute Genomics Platform"/>
            <consortium name="The Broad Institute Genome Sequencing Center for Infectious Disease"/>
            <person name="Wu L."/>
            <person name="Ma J."/>
        </authorList>
    </citation>
    <scope>NUCLEOTIDE SEQUENCE [LARGE SCALE GENOMIC DNA]</scope>
    <source>
        <strain evidence="5">KCTC 32465</strain>
    </source>
</reference>
<dbReference type="Pfam" id="PF00353">
    <property type="entry name" value="HemolysinCabind"/>
    <property type="match status" value="3"/>
</dbReference>